<comment type="subcellular location">
    <subcellularLocation>
        <location evidence="1 6">Nucleus</location>
    </subcellularLocation>
</comment>
<gene>
    <name evidence="10" type="primary">LOC117646625</name>
</gene>
<evidence type="ECO:0000256" key="4">
    <source>
        <dbReference type="ARBA" id="ARBA00023163"/>
    </source>
</evidence>
<dbReference type="PANTHER" id="PTHR45881:SF7">
    <property type="entry name" value="CHECKPOINT SUPPRESSOR 1-LIKE, ISOFORM A-RELATED"/>
    <property type="match status" value="1"/>
</dbReference>
<dbReference type="RefSeq" id="XP_034243585.1">
    <property type="nucleotide sequence ID" value="XM_034387694.1"/>
</dbReference>
<dbReference type="Proteomes" id="UP000515158">
    <property type="component" value="Unplaced"/>
</dbReference>
<dbReference type="CDD" id="cd20054">
    <property type="entry name" value="FH_FOXK1"/>
    <property type="match status" value="1"/>
</dbReference>
<feature type="region of interest" description="Disordered" evidence="7">
    <location>
        <begin position="462"/>
        <end position="529"/>
    </location>
</feature>
<evidence type="ECO:0000256" key="6">
    <source>
        <dbReference type="PROSITE-ProRule" id="PRU00089"/>
    </source>
</evidence>
<evidence type="ECO:0000256" key="5">
    <source>
        <dbReference type="ARBA" id="ARBA00023242"/>
    </source>
</evidence>
<feature type="region of interest" description="Disordered" evidence="7">
    <location>
        <begin position="319"/>
        <end position="384"/>
    </location>
</feature>
<dbReference type="GO" id="GO:0005634">
    <property type="term" value="C:nucleus"/>
    <property type="evidence" value="ECO:0007669"/>
    <property type="project" value="UniProtKB-SubCell"/>
</dbReference>
<dbReference type="InterPro" id="IPR047394">
    <property type="entry name" value="FH_FOXK1"/>
</dbReference>
<feature type="DNA-binding region" description="Fork-head" evidence="6">
    <location>
        <begin position="208"/>
        <end position="303"/>
    </location>
</feature>
<name>A0A6P8Z0V5_THRPL</name>
<protein>
    <submittedName>
        <fullName evidence="10">Forkhead box protein K2 isoform X2</fullName>
    </submittedName>
</protein>
<evidence type="ECO:0000259" key="8">
    <source>
        <dbReference type="PROSITE" id="PS50039"/>
    </source>
</evidence>
<dbReference type="InterPro" id="IPR036390">
    <property type="entry name" value="WH_DNA-bd_sf"/>
</dbReference>
<dbReference type="InterPro" id="IPR001766">
    <property type="entry name" value="Fork_head_dom"/>
</dbReference>
<evidence type="ECO:0000256" key="1">
    <source>
        <dbReference type="ARBA" id="ARBA00004123"/>
    </source>
</evidence>
<keyword evidence="4" id="KW-0804">Transcription</keyword>
<keyword evidence="3 6" id="KW-0238">DNA-binding</keyword>
<dbReference type="GeneID" id="117646625"/>
<dbReference type="InterPro" id="IPR030456">
    <property type="entry name" value="TF_fork_head_CS_2"/>
</dbReference>
<dbReference type="GO" id="GO:0000978">
    <property type="term" value="F:RNA polymerase II cis-regulatory region sequence-specific DNA binding"/>
    <property type="evidence" value="ECO:0007669"/>
    <property type="project" value="TreeGrafter"/>
</dbReference>
<dbReference type="GO" id="GO:0000981">
    <property type="term" value="F:DNA-binding transcription factor activity, RNA polymerase II-specific"/>
    <property type="evidence" value="ECO:0007669"/>
    <property type="project" value="TreeGrafter"/>
</dbReference>
<accession>A0A6P8Z0V5</accession>
<evidence type="ECO:0000313" key="10">
    <source>
        <dbReference type="RefSeq" id="XP_034243585.1"/>
    </source>
</evidence>
<keyword evidence="9" id="KW-1185">Reference proteome</keyword>
<dbReference type="Gene3D" id="1.10.10.10">
    <property type="entry name" value="Winged helix-like DNA-binding domain superfamily/Winged helix DNA-binding domain"/>
    <property type="match status" value="1"/>
</dbReference>
<reference evidence="10" key="1">
    <citation type="submission" date="2025-08" db="UniProtKB">
        <authorList>
            <consortium name="RefSeq"/>
        </authorList>
    </citation>
    <scope>IDENTIFICATION</scope>
    <source>
        <tissue evidence="10">Total insect</tissue>
    </source>
</reference>
<feature type="region of interest" description="Disordered" evidence="7">
    <location>
        <begin position="178"/>
        <end position="208"/>
    </location>
</feature>
<proteinExistence type="predicted"/>
<feature type="compositionally biased region" description="Polar residues" evidence="7">
    <location>
        <begin position="335"/>
        <end position="354"/>
    </location>
</feature>
<dbReference type="SMART" id="SM00339">
    <property type="entry name" value="FH"/>
    <property type="match status" value="1"/>
</dbReference>
<dbReference type="PROSITE" id="PS50039">
    <property type="entry name" value="FORK_HEAD_3"/>
    <property type="match status" value="1"/>
</dbReference>
<dbReference type="PROSITE" id="PS00658">
    <property type="entry name" value="FORK_HEAD_2"/>
    <property type="match status" value="1"/>
</dbReference>
<organism evidence="10">
    <name type="scientific">Thrips palmi</name>
    <name type="common">Melon thrips</name>
    <dbReference type="NCBI Taxonomy" id="161013"/>
    <lineage>
        <taxon>Eukaryota</taxon>
        <taxon>Metazoa</taxon>
        <taxon>Ecdysozoa</taxon>
        <taxon>Arthropoda</taxon>
        <taxon>Hexapoda</taxon>
        <taxon>Insecta</taxon>
        <taxon>Pterygota</taxon>
        <taxon>Neoptera</taxon>
        <taxon>Paraneoptera</taxon>
        <taxon>Thysanoptera</taxon>
        <taxon>Terebrantia</taxon>
        <taxon>Thripoidea</taxon>
        <taxon>Thripidae</taxon>
        <taxon>Thrips</taxon>
    </lineage>
</organism>
<dbReference type="SUPFAM" id="SSF46785">
    <property type="entry name" value="Winged helix' DNA-binding domain"/>
    <property type="match status" value="1"/>
</dbReference>
<evidence type="ECO:0000256" key="3">
    <source>
        <dbReference type="ARBA" id="ARBA00023125"/>
    </source>
</evidence>
<dbReference type="Pfam" id="PF00250">
    <property type="entry name" value="Forkhead"/>
    <property type="match status" value="1"/>
</dbReference>
<dbReference type="FunFam" id="1.10.10.10:FF:000030">
    <property type="entry name" value="Forkhead box protein K2"/>
    <property type="match status" value="1"/>
</dbReference>
<feature type="domain" description="Fork-head" evidence="8">
    <location>
        <begin position="208"/>
        <end position="303"/>
    </location>
</feature>
<dbReference type="CTD" id="39252"/>
<dbReference type="PRINTS" id="PR00053">
    <property type="entry name" value="FORKHEAD"/>
</dbReference>
<feature type="compositionally biased region" description="Basic and acidic residues" evidence="7">
    <location>
        <begin position="500"/>
        <end position="529"/>
    </location>
</feature>
<evidence type="ECO:0000256" key="7">
    <source>
        <dbReference type="SAM" id="MobiDB-lite"/>
    </source>
</evidence>
<sequence>MSACVRCALRVLVLLRLRCQFRFPSTSIRLEFQSLIEEGALPVEVATHHHASPSRHRAPLPPLRINIPNSDLTFGSPFPSPTGTISAANSCPASPRGAHARRNISADLQMVAACVAKSNSGAHPVVNTITVATSGDDRGEVLVGAATSSHGSVTLSVPSPEGSSHSSTLEQVLIQSGNGHKVYSGGSNGTHCPPPNQDNYSPPKDDSKPPFSYAQLIVQAVASAPDKQLTLSGIYSYITKNYPYYRTADKGWQNSIRHNLSLNRYFIKVPRSQEEPGKGSFWRIDPQSEAKLIEQAFRRRRQRGVPCFRAPFGLSSRSAPASPSHVGMSGLMTPESLSRECSPTPDQYPDSTVASPAVGQHLELKTSQSAPGSPGHSGAGGNIGSVLHSVPTQHVTVVTNGVSGEVVHESSDKYGVGNHVGGHQLIVSEEQSLSPPTTYSAPVIVQTSYSNYSNSYGGTSVITEHSSSSGIKRPLDAPEEYEESYEVHTETVTTETEISSDSHRNDSAKKPRIGEDSNHNADSAPHSHE</sequence>
<evidence type="ECO:0000256" key="2">
    <source>
        <dbReference type="ARBA" id="ARBA00023015"/>
    </source>
</evidence>
<evidence type="ECO:0000313" key="9">
    <source>
        <dbReference type="Proteomes" id="UP000515158"/>
    </source>
</evidence>
<keyword evidence="5 6" id="KW-0539">Nucleus</keyword>
<dbReference type="InterPro" id="IPR036388">
    <property type="entry name" value="WH-like_DNA-bd_sf"/>
</dbReference>
<dbReference type="OrthoDB" id="691130at2759"/>
<keyword evidence="2" id="KW-0805">Transcription regulation</keyword>
<dbReference type="AlphaFoldDB" id="A0A6P8Z0V5"/>
<dbReference type="PANTHER" id="PTHR45881">
    <property type="entry name" value="CHECKPOINT SUPPRESSOR 1-LIKE, ISOFORM A-RELATED"/>
    <property type="match status" value="1"/>
</dbReference>